<sequence>MRGRKAEHVGTFSTAQDAARAYDKRAIELNGQFAVVNFVDSLFELPVIDLQHVKAVRLFHAGKSVLEAFR</sequence>
<evidence type="ECO:0000313" key="5">
    <source>
        <dbReference type="EMBL" id="KAA1052949.1"/>
    </source>
</evidence>
<dbReference type="Gene3D" id="3.30.730.10">
    <property type="entry name" value="AP2/ERF domain"/>
    <property type="match status" value="1"/>
</dbReference>
<proteinExistence type="predicted"/>
<dbReference type="PROSITE" id="PS51032">
    <property type="entry name" value="AP2_ERF"/>
    <property type="match status" value="1"/>
</dbReference>
<reference evidence="5 6" key="1">
    <citation type="submission" date="2019-07" db="EMBL/GenBank/DDBJ databases">
        <title>Genome sequencing of the stress-tolerant strain Azospirillum brasilense Az19.</title>
        <authorList>
            <person name="Maroniche G.A."/>
            <person name="Garcia J.E."/>
            <person name="Pagnussat L."/>
            <person name="Amenta M."/>
            <person name="Creus C.M."/>
        </authorList>
    </citation>
    <scope>NUCLEOTIDE SEQUENCE [LARGE SCALE GENOMIC DNA]</scope>
    <source>
        <strain evidence="5 6">Az19</strain>
    </source>
</reference>
<feature type="domain" description="AP2/ERF" evidence="4">
    <location>
        <begin position="1"/>
        <end position="39"/>
    </location>
</feature>
<gene>
    <name evidence="5" type="ORF">FH063_003356</name>
</gene>
<dbReference type="EMBL" id="VEWN01000019">
    <property type="protein sequence ID" value="KAA1052949.1"/>
    <property type="molecule type" value="Genomic_DNA"/>
</dbReference>
<evidence type="ECO:0000256" key="2">
    <source>
        <dbReference type="ARBA" id="ARBA00023125"/>
    </source>
</evidence>
<dbReference type="Proteomes" id="UP000325333">
    <property type="component" value="Unassembled WGS sequence"/>
</dbReference>
<comment type="caution">
    <text evidence="5">The sequence shown here is derived from an EMBL/GenBank/DDBJ whole genome shotgun (WGS) entry which is preliminary data.</text>
</comment>
<accession>A0A5B0KL57</accession>
<keyword evidence="2" id="KW-0238">DNA-binding</keyword>
<dbReference type="InterPro" id="IPR001471">
    <property type="entry name" value="AP2/ERF_dom"/>
</dbReference>
<name>A0A5B0KL57_9PROT</name>
<evidence type="ECO:0000259" key="4">
    <source>
        <dbReference type="PROSITE" id="PS51032"/>
    </source>
</evidence>
<dbReference type="InterPro" id="IPR036955">
    <property type="entry name" value="AP2/ERF_dom_sf"/>
</dbReference>
<dbReference type="GO" id="GO:0003700">
    <property type="term" value="F:DNA-binding transcription factor activity"/>
    <property type="evidence" value="ECO:0007669"/>
    <property type="project" value="InterPro"/>
</dbReference>
<dbReference type="InterPro" id="IPR016177">
    <property type="entry name" value="DNA-bd_dom_sf"/>
</dbReference>
<dbReference type="AlphaFoldDB" id="A0A5B0KL57"/>
<protein>
    <recommendedName>
        <fullName evidence="4">AP2/ERF domain-containing protein</fullName>
    </recommendedName>
</protein>
<dbReference type="SUPFAM" id="SSF54171">
    <property type="entry name" value="DNA-binding domain"/>
    <property type="match status" value="1"/>
</dbReference>
<keyword evidence="1" id="KW-0805">Transcription regulation</keyword>
<keyword evidence="3" id="KW-0804">Transcription</keyword>
<organism evidence="5 6">
    <name type="scientific">Azospirillum argentinense</name>
    <dbReference type="NCBI Taxonomy" id="2970906"/>
    <lineage>
        <taxon>Bacteria</taxon>
        <taxon>Pseudomonadati</taxon>
        <taxon>Pseudomonadota</taxon>
        <taxon>Alphaproteobacteria</taxon>
        <taxon>Rhodospirillales</taxon>
        <taxon>Azospirillaceae</taxon>
        <taxon>Azospirillum</taxon>
    </lineage>
</organism>
<evidence type="ECO:0000256" key="3">
    <source>
        <dbReference type="ARBA" id="ARBA00023163"/>
    </source>
</evidence>
<dbReference type="GO" id="GO:0003677">
    <property type="term" value="F:DNA binding"/>
    <property type="evidence" value="ECO:0007669"/>
    <property type="project" value="UniProtKB-KW"/>
</dbReference>
<evidence type="ECO:0000313" key="6">
    <source>
        <dbReference type="Proteomes" id="UP000325333"/>
    </source>
</evidence>
<evidence type="ECO:0000256" key="1">
    <source>
        <dbReference type="ARBA" id="ARBA00023015"/>
    </source>
</evidence>